<keyword evidence="6" id="KW-1185">Reference proteome</keyword>
<dbReference type="AlphaFoldDB" id="A0ABD2C2U5"/>
<evidence type="ECO:0000256" key="1">
    <source>
        <dbReference type="ARBA" id="ARBA00009036"/>
    </source>
</evidence>
<protein>
    <submittedName>
        <fullName evidence="5">TPM1 protein</fullName>
    </submittedName>
</protein>
<evidence type="ECO:0000256" key="3">
    <source>
        <dbReference type="RuleBase" id="RU004515"/>
    </source>
</evidence>
<dbReference type="Proteomes" id="UP001607303">
    <property type="component" value="Unassembled WGS sequence"/>
</dbReference>
<evidence type="ECO:0000256" key="2">
    <source>
        <dbReference type="ARBA" id="ARBA00023054"/>
    </source>
</evidence>
<dbReference type="Gene3D" id="1.20.5.170">
    <property type="match status" value="2"/>
</dbReference>
<evidence type="ECO:0000256" key="4">
    <source>
        <dbReference type="SAM" id="Coils"/>
    </source>
</evidence>
<dbReference type="PANTHER" id="PTHR19269">
    <property type="entry name" value="TROPOMYOSIN"/>
    <property type="match status" value="1"/>
</dbReference>
<feature type="coiled-coil region" evidence="4">
    <location>
        <begin position="6"/>
        <end position="117"/>
    </location>
</feature>
<comment type="similarity">
    <text evidence="1 3">Belongs to the tropomyosin family.</text>
</comment>
<evidence type="ECO:0000313" key="6">
    <source>
        <dbReference type="Proteomes" id="UP001607303"/>
    </source>
</evidence>
<dbReference type="EMBL" id="JAYRBN010000061">
    <property type="protein sequence ID" value="KAL2739324.1"/>
    <property type="molecule type" value="Genomic_DNA"/>
</dbReference>
<dbReference type="FunFam" id="1.20.5.170:FF:000005">
    <property type="entry name" value="Tropomyosin alpha-1 chain"/>
    <property type="match status" value="1"/>
</dbReference>
<dbReference type="PRINTS" id="PR00194">
    <property type="entry name" value="TROPOMYOSIN"/>
</dbReference>
<name>A0ABD2C2U5_VESMC</name>
<reference evidence="5 6" key="1">
    <citation type="journal article" date="2024" name="Ann. Entomol. Soc. Am.">
        <title>Genomic analyses of the southern and eastern yellowjacket wasps (Hymenoptera: Vespidae) reveal evolutionary signatures of social life.</title>
        <authorList>
            <person name="Catto M.A."/>
            <person name="Caine P.B."/>
            <person name="Orr S.E."/>
            <person name="Hunt B.G."/>
            <person name="Goodisman M.A.D."/>
        </authorList>
    </citation>
    <scope>NUCLEOTIDE SEQUENCE [LARGE SCALE GENOMIC DNA]</scope>
    <source>
        <strain evidence="5">232</strain>
        <tissue evidence="5">Head and thorax</tissue>
    </source>
</reference>
<proteinExistence type="inferred from homology"/>
<keyword evidence="2 4" id="KW-0175">Coiled coil</keyword>
<comment type="caution">
    <text evidence="5">The sequence shown here is derived from an EMBL/GenBank/DDBJ whole genome shotgun (WGS) entry which is preliminary data.</text>
</comment>
<organism evidence="5 6">
    <name type="scientific">Vespula maculifrons</name>
    <name type="common">Eastern yellow jacket</name>
    <name type="synonym">Wasp</name>
    <dbReference type="NCBI Taxonomy" id="7453"/>
    <lineage>
        <taxon>Eukaryota</taxon>
        <taxon>Metazoa</taxon>
        <taxon>Ecdysozoa</taxon>
        <taxon>Arthropoda</taxon>
        <taxon>Hexapoda</taxon>
        <taxon>Insecta</taxon>
        <taxon>Pterygota</taxon>
        <taxon>Neoptera</taxon>
        <taxon>Endopterygota</taxon>
        <taxon>Hymenoptera</taxon>
        <taxon>Apocrita</taxon>
        <taxon>Aculeata</taxon>
        <taxon>Vespoidea</taxon>
        <taxon>Vespidae</taxon>
        <taxon>Vespinae</taxon>
        <taxon>Vespula</taxon>
    </lineage>
</organism>
<evidence type="ECO:0000313" key="5">
    <source>
        <dbReference type="EMBL" id="KAL2739324.1"/>
    </source>
</evidence>
<dbReference type="InterPro" id="IPR000533">
    <property type="entry name" value="Tropomyosin"/>
</dbReference>
<dbReference type="SUPFAM" id="SSF57997">
    <property type="entry name" value="Tropomyosin"/>
    <property type="match status" value="2"/>
</dbReference>
<gene>
    <name evidence="5" type="ORF">V1477_010713</name>
</gene>
<dbReference type="Pfam" id="PF00261">
    <property type="entry name" value="Tropomyosin"/>
    <property type="match status" value="1"/>
</dbReference>
<sequence>MMEQDLERAEEKAELSEAKIVELEEELRVVGNNLKSLEVSEEKANQREEEYKNQIKTLTTRLKEATQREETFEGQVKILDSQLKEAEARAEFAERSVQKLQKEVDRLEDEMVTEKEKFKEIGDGLDNAFFELYGTNLSTRRRSTNTFATTWTLPSPNWLVKFDLFLKQKFNVFVNKPCC</sequence>
<accession>A0ABD2C2U5</accession>
<dbReference type="PROSITE" id="PS00326">
    <property type="entry name" value="TROPOMYOSIN"/>
    <property type="match status" value="1"/>
</dbReference>